<feature type="region of interest" description="Disordered" evidence="1">
    <location>
        <begin position="36"/>
        <end position="55"/>
    </location>
</feature>
<organism evidence="2 3">
    <name type="scientific">Gossypium klotzschianum</name>
    <dbReference type="NCBI Taxonomy" id="34286"/>
    <lineage>
        <taxon>Eukaryota</taxon>
        <taxon>Viridiplantae</taxon>
        <taxon>Streptophyta</taxon>
        <taxon>Embryophyta</taxon>
        <taxon>Tracheophyta</taxon>
        <taxon>Spermatophyta</taxon>
        <taxon>Magnoliopsida</taxon>
        <taxon>eudicotyledons</taxon>
        <taxon>Gunneridae</taxon>
        <taxon>Pentapetalae</taxon>
        <taxon>rosids</taxon>
        <taxon>malvids</taxon>
        <taxon>Malvales</taxon>
        <taxon>Malvaceae</taxon>
        <taxon>Malvoideae</taxon>
        <taxon>Gossypium</taxon>
    </lineage>
</organism>
<reference evidence="2 3" key="1">
    <citation type="journal article" date="2019" name="Genome Biol. Evol.">
        <title>Insights into the evolution of the New World diploid cottons (Gossypium, subgenus Houzingenia) based on genome sequencing.</title>
        <authorList>
            <person name="Grover C.E."/>
            <person name="Arick M.A. 2nd"/>
            <person name="Thrash A."/>
            <person name="Conover J.L."/>
            <person name="Sanders W.S."/>
            <person name="Peterson D.G."/>
            <person name="Frelichowski J.E."/>
            <person name="Scheffler J.A."/>
            <person name="Scheffler B.E."/>
            <person name="Wendel J.F."/>
        </authorList>
    </citation>
    <scope>NUCLEOTIDE SEQUENCE [LARGE SCALE GENOMIC DNA]</scope>
    <source>
        <strain evidence="2">57</strain>
        <tissue evidence="2">Leaf</tissue>
    </source>
</reference>
<dbReference type="Proteomes" id="UP000593573">
    <property type="component" value="Unassembled WGS sequence"/>
</dbReference>
<protein>
    <submittedName>
        <fullName evidence="2">Uncharacterized protein</fullName>
    </submittedName>
</protein>
<keyword evidence="3" id="KW-1185">Reference proteome</keyword>
<feature type="compositionally biased region" description="Polar residues" evidence="1">
    <location>
        <begin position="36"/>
        <end position="49"/>
    </location>
</feature>
<gene>
    <name evidence="2" type="ORF">Goklo_004326</name>
</gene>
<dbReference type="AlphaFoldDB" id="A0A7J8VPC3"/>
<evidence type="ECO:0000256" key="1">
    <source>
        <dbReference type="SAM" id="MobiDB-lite"/>
    </source>
</evidence>
<dbReference type="EMBL" id="JABFAB010000011">
    <property type="protein sequence ID" value="MBA0664294.1"/>
    <property type="molecule type" value="Genomic_DNA"/>
</dbReference>
<accession>A0A7J8VPC3</accession>
<evidence type="ECO:0000313" key="2">
    <source>
        <dbReference type="EMBL" id="MBA0664294.1"/>
    </source>
</evidence>
<name>A0A7J8VPC3_9ROSI</name>
<evidence type="ECO:0000313" key="3">
    <source>
        <dbReference type="Proteomes" id="UP000593573"/>
    </source>
</evidence>
<sequence length="77" mass="8446">MLNPSVRLLLSLPMPPMRLNSFAIQKNRIKVIATVTPPSQSSHVHQGSPTMVEDRSSFRGIITTGKQGKQFDAGQKS</sequence>
<proteinExistence type="predicted"/>
<comment type="caution">
    <text evidence="2">The sequence shown here is derived from an EMBL/GenBank/DDBJ whole genome shotgun (WGS) entry which is preliminary data.</text>
</comment>